<evidence type="ECO:0000256" key="24">
    <source>
        <dbReference type="ARBA" id="ARBA00047864"/>
    </source>
</evidence>
<dbReference type="InterPro" id="IPR050346">
    <property type="entry name" value="FMO-like"/>
</dbReference>
<reference evidence="38" key="1">
    <citation type="submission" date="2020-12" db="UniProtKB">
        <authorList>
            <consortium name="WormBaseParasite"/>
        </authorList>
    </citation>
    <scope>IDENTIFICATION</scope>
    <source>
        <strain evidence="38">MHco3</strain>
    </source>
</reference>
<comment type="catalytic activity">
    <reaction evidence="32">
        <text>octan-3-one + NADPH + O2 + H(+) = pentyl propanoate + NADP(+) + H2O</text>
        <dbReference type="Rhea" id="RHEA:54840"/>
        <dbReference type="ChEBI" id="CHEBI:15377"/>
        <dbReference type="ChEBI" id="CHEBI:15378"/>
        <dbReference type="ChEBI" id="CHEBI:15379"/>
        <dbReference type="ChEBI" id="CHEBI:57783"/>
        <dbReference type="ChEBI" id="CHEBI:58349"/>
        <dbReference type="ChEBI" id="CHEBI:80946"/>
        <dbReference type="ChEBI" id="CHEBI:87373"/>
    </reaction>
    <physiologicalReaction direction="left-to-right" evidence="32">
        <dbReference type="Rhea" id="RHEA:54841"/>
    </physiologicalReaction>
</comment>
<dbReference type="InterPro" id="IPR000960">
    <property type="entry name" value="Flavin_mOase"/>
</dbReference>
<evidence type="ECO:0000256" key="2">
    <source>
        <dbReference type="ARBA" id="ARBA00004389"/>
    </source>
</evidence>
<dbReference type="GO" id="GO:0050661">
    <property type="term" value="F:NADP binding"/>
    <property type="evidence" value="ECO:0007669"/>
    <property type="project" value="InterPro"/>
</dbReference>
<comment type="catalytic activity">
    <reaction evidence="20">
        <text>hypotaurine + NADH + O2 + H(+) = taurine + NAD(+) + H2O</text>
        <dbReference type="Rhea" id="RHEA:74111"/>
        <dbReference type="ChEBI" id="CHEBI:15377"/>
        <dbReference type="ChEBI" id="CHEBI:15378"/>
        <dbReference type="ChEBI" id="CHEBI:15379"/>
        <dbReference type="ChEBI" id="CHEBI:57540"/>
        <dbReference type="ChEBI" id="CHEBI:57853"/>
        <dbReference type="ChEBI" id="CHEBI:57945"/>
        <dbReference type="ChEBI" id="CHEBI:507393"/>
        <dbReference type="EC" id="1.14.13.8"/>
    </reaction>
    <physiologicalReaction direction="left-to-right" evidence="20">
        <dbReference type="Rhea" id="RHEA:74112"/>
    </physiologicalReaction>
</comment>
<keyword evidence="14 33" id="KW-0560">Oxidoreductase</keyword>
<comment type="catalytic activity">
    <reaction evidence="25">
        <text>hexan-3-one + NADPH + O2 + H(+) = ethyl butanoate + NADP(+) + H2O</text>
        <dbReference type="Rhea" id="RHEA:54844"/>
        <dbReference type="ChEBI" id="CHEBI:15377"/>
        <dbReference type="ChEBI" id="CHEBI:15378"/>
        <dbReference type="ChEBI" id="CHEBI:15379"/>
        <dbReference type="ChEBI" id="CHEBI:57783"/>
        <dbReference type="ChEBI" id="CHEBI:58349"/>
        <dbReference type="ChEBI" id="CHEBI:88764"/>
        <dbReference type="ChEBI" id="CHEBI:89891"/>
    </reaction>
    <physiologicalReaction direction="left-to-right" evidence="25">
        <dbReference type="Rhea" id="RHEA:54845"/>
    </physiologicalReaction>
</comment>
<evidence type="ECO:0000256" key="16">
    <source>
        <dbReference type="ARBA" id="ARBA00023098"/>
    </source>
</evidence>
<dbReference type="GO" id="GO:0050660">
    <property type="term" value="F:flavin adenine dinucleotide binding"/>
    <property type="evidence" value="ECO:0007669"/>
    <property type="project" value="InterPro"/>
</dbReference>
<dbReference type="WBParaSite" id="HCON_00008500-00001">
    <property type="protein sequence ID" value="HCON_00008500-00001"/>
    <property type="gene ID" value="HCON_00008500"/>
</dbReference>
<evidence type="ECO:0000256" key="13">
    <source>
        <dbReference type="ARBA" id="ARBA00022989"/>
    </source>
</evidence>
<evidence type="ECO:0000256" key="30">
    <source>
        <dbReference type="ARBA" id="ARBA00048990"/>
    </source>
</evidence>
<keyword evidence="8 36" id="KW-0812">Transmembrane</keyword>
<dbReference type="GO" id="GO:0016174">
    <property type="term" value="F:NAD(P)H oxidase H2O2-forming activity"/>
    <property type="evidence" value="ECO:0007669"/>
    <property type="project" value="UniProtKB-EC"/>
</dbReference>
<keyword evidence="6" id="KW-0597">Phosphoprotein</keyword>
<evidence type="ECO:0000256" key="4">
    <source>
        <dbReference type="ARBA" id="ARBA00009183"/>
    </source>
</evidence>
<feature type="region of interest" description="Disordered" evidence="35">
    <location>
        <begin position="1"/>
        <end position="22"/>
    </location>
</feature>
<dbReference type="InterPro" id="IPR036188">
    <property type="entry name" value="FAD/NAD-bd_sf"/>
</dbReference>
<dbReference type="FunFam" id="3.50.50.60:FF:000159">
    <property type="entry name" value="Dimethylaniline monooxygenase [N-oxide-forming]"/>
    <property type="match status" value="1"/>
</dbReference>
<evidence type="ECO:0000256" key="26">
    <source>
        <dbReference type="ARBA" id="ARBA00048041"/>
    </source>
</evidence>
<keyword evidence="10 33" id="KW-0274">FAD</keyword>
<comment type="catalytic activity">
    <reaction evidence="29">
        <text>(2E)-geranial + NADPH + O2 + H(+) = (1E)-2,6-dimethylhepta-1,5-dien-1-yl formate + NADP(+) + H2O</text>
        <dbReference type="Rhea" id="RHEA:54860"/>
        <dbReference type="ChEBI" id="CHEBI:15377"/>
        <dbReference type="ChEBI" id="CHEBI:15378"/>
        <dbReference type="ChEBI" id="CHEBI:15379"/>
        <dbReference type="ChEBI" id="CHEBI:16980"/>
        <dbReference type="ChEBI" id="CHEBI:57783"/>
        <dbReference type="ChEBI" id="CHEBI:58349"/>
        <dbReference type="ChEBI" id="CHEBI:138375"/>
    </reaction>
    <physiologicalReaction direction="left-to-right" evidence="29">
        <dbReference type="Rhea" id="RHEA:54861"/>
    </physiologicalReaction>
</comment>
<evidence type="ECO:0000256" key="19">
    <source>
        <dbReference type="ARBA" id="ARBA00045957"/>
    </source>
</evidence>
<organism evidence="37 38">
    <name type="scientific">Haemonchus contortus</name>
    <name type="common">Barber pole worm</name>
    <dbReference type="NCBI Taxonomy" id="6289"/>
    <lineage>
        <taxon>Eukaryota</taxon>
        <taxon>Metazoa</taxon>
        <taxon>Ecdysozoa</taxon>
        <taxon>Nematoda</taxon>
        <taxon>Chromadorea</taxon>
        <taxon>Rhabditida</taxon>
        <taxon>Rhabditina</taxon>
        <taxon>Rhabditomorpha</taxon>
        <taxon>Strongyloidea</taxon>
        <taxon>Trichostrongylidae</taxon>
        <taxon>Haemonchus</taxon>
    </lineage>
</organism>
<keyword evidence="7 33" id="KW-0285">Flavoprotein</keyword>
<comment type="catalytic activity">
    <reaction evidence="24">
        <text>NADPH + O2 + H(+) = H2O2 + NADP(+)</text>
        <dbReference type="Rhea" id="RHEA:11260"/>
        <dbReference type="ChEBI" id="CHEBI:15378"/>
        <dbReference type="ChEBI" id="CHEBI:15379"/>
        <dbReference type="ChEBI" id="CHEBI:16240"/>
        <dbReference type="ChEBI" id="CHEBI:57783"/>
        <dbReference type="ChEBI" id="CHEBI:58349"/>
        <dbReference type="EC" id="1.6.3.1"/>
    </reaction>
    <physiologicalReaction direction="left-to-right" evidence="24">
        <dbReference type="Rhea" id="RHEA:11261"/>
    </physiologicalReaction>
</comment>
<comment type="cofactor">
    <cofactor evidence="1 33 34">
        <name>FAD</name>
        <dbReference type="ChEBI" id="CHEBI:57692"/>
    </cofactor>
</comment>
<keyword evidence="37" id="KW-1185">Reference proteome</keyword>
<evidence type="ECO:0000256" key="7">
    <source>
        <dbReference type="ARBA" id="ARBA00022630"/>
    </source>
</evidence>
<evidence type="ECO:0000313" key="37">
    <source>
        <dbReference type="Proteomes" id="UP000025227"/>
    </source>
</evidence>
<proteinExistence type="inferred from homology"/>
<dbReference type="Proteomes" id="UP000025227">
    <property type="component" value="Unplaced"/>
</dbReference>
<evidence type="ECO:0000256" key="11">
    <source>
        <dbReference type="ARBA" id="ARBA00022848"/>
    </source>
</evidence>
<dbReference type="InterPro" id="IPR020946">
    <property type="entry name" value="Flavin_mOase-like"/>
</dbReference>
<feature type="transmembrane region" description="Helical" evidence="36">
    <location>
        <begin position="536"/>
        <end position="554"/>
    </location>
</feature>
<evidence type="ECO:0000256" key="32">
    <source>
        <dbReference type="ARBA" id="ARBA00049475"/>
    </source>
</evidence>
<evidence type="ECO:0000256" key="34">
    <source>
        <dbReference type="RuleBase" id="RU361177"/>
    </source>
</evidence>
<evidence type="ECO:0000256" key="23">
    <source>
        <dbReference type="ARBA" id="ARBA00047855"/>
    </source>
</evidence>
<evidence type="ECO:0000256" key="25">
    <source>
        <dbReference type="ARBA" id="ARBA00047977"/>
    </source>
</evidence>
<evidence type="ECO:0000256" key="36">
    <source>
        <dbReference type="SAM" id="Phobius"/>
    </source>
</evidence>
<evidence type="ECO:0000256" key="28">
    <source>
        <dbReference type="ARBA" id="ARBA00048459"/>
    </source>
</evidence>
<evidence type="ECO:0000256" key="21">
    <source>
        <dbReference type="ARBA" id="ARBA00047426"/>
    </source>
</evidence>
<evidence type="ECO:0000256" key="18">
    <source>
        <dbReference type="ARBA" id="ARBA00045722"/>
    </source>
</evidence>
<comment type="function">
    <text evidence="18">Acts as a Baeyer-Villiger monooxygenase on a broad range of substrates. Catalyzes the insertion of an oxygen atom into a carbon-carbon bond adjacent to a carbonyl, which converts ketones to esters. Active on diverse carbonyl compounds, whereas soft nucleophiles are mostly non- or poorly reactive. In contrast with other forms of FMO it is non- or poorly active on 'classical' substrates such as drugs, pesticides, and dietary components containing soft nucleophilic heteroatoms. Able to oxidize drug molecules bearing a carbonyl group on an aliphatic chain, such as nabumetone and pentoxifylline. Also, in the absence of substrates, shows slow but yet significant NADPH oxidase activity. Acts as a positive modulator of cholesterol biosynthesis as well as glucose homeostasis, promoting metabolic aging via pleiotropic effects.</text>
</comment>
<keyword evidence="17 33" id="KW-0472">Membrane</keyword>
<dbReference type="PRINTS" id="PR01125">
    <property type="entry name" value="FMOXYGENASE5"/>
</dbReference>
<keyword evidence="16" id="KW-0443">Lipid metabolism</keyword>
<evidence type="ECO:0000256" key="29">
    <source>
        <dbReference type="ARBA" id="ARBA00048989"/>
    </source>
</evidence>
<dbReference type="Gene3D" id="3.50.50.60">
    <property type="entry name" value="FAD/NAD(P)-binding domain"/>
    <property type="match status" value="1"/>
</dbReference>
<comment type="catalytic activity">
    <reaction evidence="27">
        <text>trimethylamine + NADPH + O2 = trimethylamine N-oxide + NADP(+) + H2O</text>
        <dbReference type="Rhea" id="RHEA:31979"/>
        <dbReference type="ChEBI" id="CHEBI:15377"/>
        <dbReference type="ChEBI" id="CHEBI:15379"/>
        <dbReference type="ChEBI" id="CHEBI:15724"/>
        <dbReference type="ChEBI" id="CHEBI:57783"/>
        <dbReference type="ChEBI" id="CHEBI:58349"/>
        <dbReference type="ChEBI" id="CHEBI:58389"/>
        <dbReference type="EC" id="1.14.13.148"/>
    </reaction>
    <physiologicalReaction direction="left-to-right" evidence="27">
        <dbReference type="Rhea" id="RHEA:31980"/>
    </physiologicalReaction>
</comment>
<evidence type="ECO:0000256" key="15">
    <source>
        <dbReference type="ARBA" id="ARBA00023033"/>
    </source>
</evidence>
<dbReference type="GO" id="GO:0006629">
    <property type="term" value="P:lipid metabolic process"/>
    <property type="evidence" value="ECO:0007669"/>
    <property type="project" value="UniProtKB-KW"/>
</dbReference>
<dbReference type="PANTHER" id="PTHR23023">
    <property type="entry name" value="DIMETHYLANILINE MONOOXYGENASE"/>
    <property type="match status" value="1"/>
</dbReference>
<comment type="catalytic activity">
    <reaction evidence="28">
        <text>octan-3-one + NADPH + O2 + H(+) = ethyl hexanoate + NADP(+) + H2O</text>
        <dbReference type="Rhea" id="RHEA:54856"/>
        <dbReference type="ChEBI" id="CHEBI:15377"/>
        <dbReference type="ChEBI" id="CHEBI:15378"/>
        <dbReference type="ChEBI" id="CHEBI:15379"/>
        <dbReference type="ChEBI" id="CHEBI:57783"/>
        <dbReference type="ChEBI" id="CHEBI:58349"/>
        <dbReference type="ChEBI" id="CHEBI:80946"/>
        <dbReference type="ChEBI" id="CHEBI:86055"/>
    </reaction>
    <physiologicalReaction direction="left-to-right" evidence="28">
        <dbReference type="Rhea" id="RHEA:54857"/>
    </physiologicalReaction>
</comment>
<evidence type="ECO:0000256" key="8">
    <source>
        <dbReference type="ARBA" id="ARBA00022692"/>
    </source>
</evidence>
<comment type="catalytic activity">
    <reaction evidence="22">
        <text>heptan-2-one + NADPH + O2 + H(+) = pentyl acetate + NADP(+) + H2O</text>
        <dbReference type="Rhea" id="RHEA:54836"/>
        <dbReference type="ChEBI" id="CHEBI:5672"/>
        <dbReference type="ChEBI" id="CHEBI:15377"/>
        <dbReference type="ChEBI" id="CHEBI:15378"/>
        <dbReference type="ChEBI" id="CHEBI:15379"/>
        <dbReference type="ChEBI" id="CHEBI:57783"/>
        <dbReference type="ChEBI" id="CHEBI:58349"/>
        <dbReference type="ChEBI" id="CHEBI:87362"/>
    </reaction>
    <physiologicalReaction direction="left-to-right" evidence="22">
        <dbReference type="Rhea" id="RHEA:54837"/>
    </physiologicalReaction>
</comment>
<keyword evidence="5" id="KW-0488">Methylation</keyword>
<dbReference type="InterPro" id="IPR002257">
    <property type="entry name" value="Flavin_mOase_5"/>
</dbReference>
<keyword evidence="13 36" id="KW-1133">Transmembrane helix</keyword>
<evidence type="ECO:0000256" key="6">
    <source>
        <dbReference type="ARBA" id="ARBA00022553"/>
    </source>
</evidence>
<feature type="compositionally biased region" description="Basic and acidic residues" evidence="35">
    <location>
        <begin position="1"/>
        <end position="12"/>
    </location>
</feature>
<protein>
    <recommendedName>
        <fullName evidence="34">Flavin-containing monooxygenase</fullName>
        <ecNumber evidence="34">1.-.-.-</ecNumber>
    </recommendedName>
</protein>
<dbReference type="EC" id="1.-.-.-" evidence="34"/>
<dbReference type="PIRSF" id="PIRSF000332">
    <property type="entry name" value="FMO"/>
    <property type="match status" value="1"/>
</dbReference>
<comment type="function">
    <text evidence="19">Broad spectrum monooxygenase that catalyzes the oxygenation of a wide variety of nitrogen- and sulfur-containing compounds including xenobiotics. Catalyzes the S-oxygenation of hypotaurine to produce taurine, an organic osmolyte involved in cell volume regulation as well as a variety of cytoprotective and developmental processes. In vitro, catalyzes the N-oxygenation of trimethylamine (TMA) to produce trimethylamine N-oxide (TMAO) and could therefore participate to the detoxification of this compound that is generated by the action of gut microbiota from dietary precursors such as choline, choline containing compounds, betaine or L-carnitine.</text>
</comment>
<comment type="subcellular location">
    <subcellularLocation>
        <location evidence="2">Endoplasmic reticulum membrane</location>
        <topology evidence="2">Single-pass membrane protein</topology>
    </subcellularLocation>
    <subcellularLocation>
        <location evidence="3">Microsome membrane</location>
    </subcellularLocation>
</comment>
<dbReference type="OrthoDB" id="66881at2759"/>
<comment type="similarity">
    <text evidence="4 33 34">Belongs to the FMO family.</text>
</comment>
<dbReference type="Pfam" id="PF00743">
    <property type="entry name" value="FMO-like"/>
    <property type="match status" value="1"/>
</dbReference>
<evidence type="ECO:0000256" key="5">
    <source>
        <dbReference type="ARBA" id="ARBA00022481"/>
    </source>
</evidence>
<evidence type="ECO:0000256" key="10">
    <source>
        <dbReference type="ARBA" id="ARBA00022827"/>
    </source>
</evidence>
<evidence type="ECO:0000256" key="33">
    <source>
        <dbReference type="PIRNR" id="PIRNR000332"/>
    </source>
</evidence>
<evidence type="ECO:0000256" key="9">
    <source>
        <dbReference type="ARBA" id="ARBA00022824"/>
    </source>
</evidence>
<evidence type="ECO:0000256" key="31">
    <source>
        <dbReference type="ARBA" id="ARBA00049443"/>
    </source>
</evidence>
<evidence type="ECO:0000256" key="20">
    <source>
        <dbReference type="ARBA" id="ARBA00047338"/>
    </source>
</evidence>
<comment type="catalytic activity">
    <reaction evidence="23">
        <text>sulcatone + NADPH + O2 + H(+) = 4-methylpent-3-en-1-yl acetate + NADP(+) + H2O</text>
        <dbReference type="Rhea" id="RHEA:54864"/>
        <dbReference type="ChEBI" id="CHEBI:15377"/>
        <dbReference type="ChEBI" id="CHEBI:15378"/>
        <dbReference type="ChEBI" id="CHEBI:15379"/>
        <dbReference type="ChEBI" id="CHEBI:16310"/>
        <dbReference type="ChEBI" id="CHEBI:57783"/>
        <dbReference type="ChEBI" id="CHEBI:58349"/>
        <dbReference type="ChEBI" id="CHEBI:138373"/>
    </reaction>
    <physiologicalReaction direction="left-to-right" evidence="23">
        <dbReference type="Rhea" id="RHEA:54865"/>
    </physiologicalReaction>
</comment>
<keyword evidence="12 33" id="KW-0521">NADP</keyword>
<comment type="catalytic activity">
    <reaction evidence="21">
        <text>hexan-3-one + NADPH + O2 + H(+) = propyl propanoate + NADP(+) + H2O</text>
        <dbReference type="Rhea" id="RHEA:54848"/>
        <dbReference type="ChEBI" id="CHEBI:15377"/>
        <dbReference type="ChEBI" id="CHEBI:15378"/>
        <dbReference type="ChEBI" id="CHEBI:15379"/>
        <dbReference type="ChEBI" id="CHEBI:57783"/>
        <dbReference type="ChEBI" id="CHEBI:58349"/>
        <dbReference type="ChEBI" id="CHEBI:89828"/>
        <dbReference type="ChEBI" id="CHEBI:89891"/>
    </reaction>
    <physiologicalReaction direction="left-to-right" evidence="21">
        <dbReference type="Rhea" id="RHEA:54849"/>
    </physiologicalReaction>
</comment>
<comment type="catalytic activity">
    <reaction evidence="26">
        <text>hypotaurine + NADPH + O2 + H(+) = taurine + NADP(+) + H2O</text>
        <dbReference type="Rhea" id="RHEA:69819"/>
        <dbReference type="ChEBI" id="CHEBI:15377"/>
        <dbReference type="ChEBI" id="CHEBI:15378"/>
        <dbReference type="ChEBI" id="CHEBI:15379"/>
        <dbReference type="ChEBI" id="CHEBI:57783"/>
        <dbReference type="ChEBI" id="CHEBI:57853"/>
        <dbReference type="ChEBI" id="CHEBI:58349"/>
        <dbReference type="ChEBI" id="CHEBI:507393"/>
        <dbReference type="EC" id="1.14.13.8"/>
    </reaction>
    <physiologicalReaction direction="left-to-right" evidence="26">
        <dbReference type="Rhea" id="RHEA:69820"/>
    </physiologicalReaction>
</comment>
<evidence type="ECO:0000256" key="1">
    <source>
        <dbReference type="ARBA" id="ARBA00001974"/>
    </source>
</evidence>
<evidence type="ECO:0000256" key="12">
    <source>
        <dbReference type="ARBA" id="ARBA00022857"/>
    </source>
</evidence>
<evidence type="ECO:0000313" key="38">
    <source>
        <dbReference type="WBParaSite" id="HCON_00008500-00001"/>
    </source>
</evidence>
<evidence type="ECO:0000256" key="35">
    <source>
        <dbReference type="SAM" id="MobiDB-lite"/>
    </source>
</evidence>
<dbReference type="AlphaFoldDB" id="A0A7I4XTB9"/>
<keyword evidence="15 33" id="KW-0503">Monooxygenase</keyword>
<evidence type="ECO:0000256" key="22">
    <source>
        <dbReference type="ARBA" id="ARBA00047574"/>
    </source>
</evidence>
<dbReference type="GO" id="GO:0034899">
    <property type="term" value="F:trimethylamine monooxygenase activity"/>
    <property type="evidence" value="ECO:0007669"/>
    <property type="project" value="UniProtKB-EC"/>
</dbReference>
<evidence type="ECO:0000256" key="27">
    <source>
        <dbReference type="ARBA" id="ARBA00048088"/>
    </source>
</evidence>
<accession>A0A7I4XTB9</accession>
<evidence type="ECO:0000256" key="17">
    <source>
        <dbReference type="ARBA" id="ARBA00023136"/>
    </source>
</evidence>
<keyword evidence="9 33" id="KW-0256">Endoplasmic reticulum</keyword>
<comment type="catalytic activity">
    <reaction evidence="31">
        <text>N,N-dimethylaniline + NADPH + O2 + H(+) = N,N-dimethylaniline N-oxide + NADP(+) + H2O</text>
        <dbReference type="Rhea" id="RHEA:24468"/>
        <dbReference type="ChEBI" id="CHEBI:15377"/>
        <dbReference type="ChEBI" id="CHEBI:15378"/>
        <dbReference type="ChEBI" id="CHEBI:15379"/>
        <dbReference type="ChEBI" id="CHEBI:16269"/>
        <dbReference type="ChEBI" id="CHEBI:17735"/>
        <dbReference type="ChEBI" id="CHEBI:57783"/>
        <dbReference type="ChEBI" id="CHEBI:58349"/>
        <dbReference type="EC" id="1.14.13.8"/>
    </reaction>
    <physiologicalReaction direction="left-to-right" evidence="31">
        <dbReference type="Rhea" id="RHEA:24469"/>
    </physiologicalReaction>
</comment>
<evidence type="ECO:0000256" key="3">
    <source>
        <dbReference type="ARBA" id="ARBA00004524"/>
    </source>
</evidence>
<evidence type="ECO:0000256" key="14">
    <source>
        <dbReference type="ARBA" id="ARBA00023002"/>
    </source>
</evidence>
<name>A0A7I4XTB9_HAECO</name>
<dbReference type="GO" id="GO:0004499">
    <property type="term" value="F:N,N-dimethylaniline monooxygenase activity"/>
    <property type="evidence" value="ECO:0007669"/>
    <property type="project" value="UniProtKB-UniRule"/>
</dbReference>
<dbReference type="OMA" id="GHHKVPH"/>
<dbReference type="GO" id="GO:0005789">
    <property type="term" value="C:endoplasmic reticulum membrane"/>
    <property type="evidence" value="ECO:0007669"/>
    <property type="project" value="UniProtKB-SubCell"/>
</dbReference>
<comment type="catalytic activity">
    <reaction evidence="30">
        <text>heptan-4-one + NADPH + O2 + H(+) = propyl butanoate + NADP(+) + H2O</text>
        <dbReference type="Rhea" id="RHEA:54852"/>
        <dbReference type="ChEBI" id="CHEBI:15377"/>
        <dbReference type="ChEBI" id="CHEBI:15378"/>
        <dbReference type="ChEBI" id="CHEBI:15379"/>
        <dbReference type="ChEBI" id="CHEBI:57783"/>
        <dbReference type="ChEBI" id="CHEBI:58349"/>
        <dbReference type="ChEBI" id="CHEBI:89484"/>
        <dbReference type="ChEBI" id="CHEBI:89719"/>
    </reaction>
    <physiologicalReaction direction="left-to-right" evidence="30">
        <dbReference type="Rhea" id="RHEA:54853"/>
    </physiologicalReaction>
</comment>
<sequence length="561" mass="63845">MERRAKSVDSKKRLAVTAPAKPQRPAKRVAIVGAGPSGLPSARHAILYGFRPVVFEMTGEVGGLWNYKPQDSEEASVMKSTVINSSKEMSAYSDFPPKPDVANYMHNRKLLEYFQEYAEHYDLQKYIKFHHKIINVRKSVDYAVTGTWMVEYLDNNDGWHSEEFHGVLLCCGHHKVPHWPDKWPGQDEFKGSIVHSHDYKEPSAYEDKRVVAVGIGNSGADVAVELSRVSEQVYLSTRRGAWILNRLHTGGMPLDTCMARRFTHKLMYSVPRAIRAWYVQRTINARFDHAVYGLQPEHDVLGAHTTQNDELPIRIASGTIVVKPNIERFTEHDVHFVDGTKATNIDHVILSTGYDITFPIMEDKDIIKVRHNVVDLYKYMYPLDQTHNTFAVIGLIQPVGSIMPIAEMQARVFFSVLSGESTLPSADEMRKDMLAKREAMKKQYVASYRHTIQVDYIPFMDELATIIGCRPRFWRLLLWDPPLAIAATFGPCAPYVYRIDGPHKWDGARDAILGLPDRVKSGALPGYRPPTPRRGVSWPLIIIGFLVMVLPRILPYLQYFL</sequence>
<dbReference type="PRINTS" id="PR00370">
    <property type="entry name" value="FMOXYGENASE"/>
</dbReference>
<keyword evidence="11" id="KW-0492">Microsome</keyword>
<dbReference type="SUPFAM" id="SSF51905">
    <property type="entry name" value="FAD/NAD(P)-binding domain"/>
    <property type="match status" value="2"/>
</dbReference>